<keyword evidence="3" id="KW-1185">Reference proteome</keyword>
<reference evidence="2" key="1">
    <citation type="journal article" date="2022" name="Int. J. Syst. Evol. Microbiol.">
        <title>Apilactobacillus apisilvae sp. nov., Nicolia spurrieriana gen. nov. sp. nov., Bombilactobacillus folatiphilus sp. nov. and Bombilactobacillus thymidiniphilus sp. nov., four new lactic acid bacterial isolates from stingless bees Tetragonula carbonaria and Austroplebeia australis.</title>
        <authorList>
            <person name="Oliphant S.A."/>
            <person name="Watson-Haigh N.S."/>
            <person name="Sumby K.M."/>
            <person name="Gardner J."/>
            <person name="Groom S."/>
            <person name="Jiranek V."/>
        </authorList>
    </citation>
    <scope>NUCLEOTIDE SEQUENCE</scope>
    <source>
        <strain evidence="2">SG4_D2</strain>
    </source>
</reference>
<sequence length="298" mass="32814">MKKHFLSIDIGGTNVKYALIDQQGQLLQKKTVATVKSNLADFVRQIQQIIDDLAGNYQGIAISVPGKVIHPSDQIIGGGFLSFLDQQNFNELLRIPNNTTLSVENDGKAAALAEMWLGNLRDVQNGAAIVLGSGIGCGLILNKQLYYGTNFQAGEVSFMLKNNTFDMQNLAGTSGSAVSMIEQAAQLLELVDLTDGQQVFAAINQDDPRVMAVFEEFCQNIAILIYNIQTVVDVQRFVIGGGISAQLIVSTMIRQKYQDLRQNFPFLEKTFVMPEIMAGKFHNDANLYGALYQLLQIR</sequence>
<dbReference type="InterPro" id="IPR000600">
    <property type="entry name" value="ROK"/>
</dbReference>
<evidence type="ECO:0000313" key="2">
    <source>
        <dbReference type="EMBL" id="UQS81485.1"/>
    </source>
</evidence>
<evidence type="ECO:0000256" key="1">
    <source>
        <dbReference type="ARBA" id="ARBA00006479"/>
    </source>
</evidence>
<organism evidence="2 3">
    <name type="scientific">Bombilactobacillus folatiphilus</name>
    <dbReference type="NCBI Taxonomy" id="2923362"/>
    <lineage>
        <taxon>Bacteria</taxon>
        <taxon>Bacillati</taxon>
        <taxon>Bacillota</taxon>
        <taxon>Bacilli</taxon>
        <taxon>Lactobacillales</taxon>
        <taxon>Lactobacillaceae</taxon>
        <taxon>Bombilactobacillus</taxon>
    </lineage>
</organism>
<dbReference type="PANTHER" id="PTHR18964:SF170">
    <property type="entry name" value="SUGAR KINASE"/>
    <property type="match status" value="1"/>
</dbReference>
<dbReference type="InterPro" id="IPR043129">
    <property type="entry name" value="ATPase_NBD"/>
</dbReference>
<proteinExistence type="inferred from homology"/>
<dbReference type="CDD" id="cd24152">
    <property type="entry name" value="ASKHA_NBD_ROK-like"/>
    <property type="match status" value="1"/>
</dbReference>
<dbReference type="Gene3D" id="3.30.420.40">
    <property type="match status" value="2"/>
</dbReference>
<dbReference type="SUPFAM" id="SSF53067">
    <property type="entry name" value="Actin-like ATPase domain"/>
    <property type="match status" value="1"/>
</dbReference>
<accession>A0ABY4P6Z2</accession>
<dbReference type="EMBL" id="CP093366">
    <property type="protein sequence ID" value="UQS81485.1"/>
    <property type="molecule type" value="Genomic_DNA"/>
</dbReference>
<dbReference type="PANTHER" id="PTHR18964">
    <property type="entry name" value="ROK (REPRESSOR, ORF, KINASE) FAMILY"/>
    <property type="match status" value="1"/>
</dbReference>
<gene>
    <name evidence="2" type="ORF">MOO45_04475</name>
</gene>
<dbReference type="Pfam" id="PF00480">
    <property type="entry name" value="ROK"/>
    <property type="match status" value="1"/>
</dbReference>
<dbReference type="RefSeq" id="WP_249513754.1">
    <property type="nucleotide sequence ID" value="NZ_CP093366.1"/>
</dbReference>
<comment type="similarity">
    <text evidence="1">Belongs to the ROK (NagC/XylR) family.</text>
</comment>
<evidence type="ECO:0000313" key="3">
    <source>
        <dbReference type="Proteomes" id="UP000831495"/>
    </source>
</evidence>
<dbReference type="Proteomes" id="UP000831495">
    <property type="component" value="Chromosome"/>
</dbReference>
<name>A0ABY4P6Z2_9LACO</name>
<protein>
    <submittedName>
        <fullName evidence="2">ROK family protein</fullName>
    </submittedName>
</protein>